<sequence>MNSYEPLHSIYEEDIMDLLSSPRRTFREPVPIASILAQSPPSTPLWTSSSTPSPSSTPASSAPASPTPSRTSSATHIYAMPASETTSGDIGCVDFALNADIKTGLTEMLNHESVKNDRELRGWIQRRLMEVEMQMRVQRRKRRREIPAGDVVQGVMAG</sequence>
<gene>
    <name evidence="2" type="ORF">B0A48_13456</name>
</gene>
<accession>A0A1V8SPY5</accession>
<dbReference type="Proteomes" id="UP000192596">
    <property type="component" value="Unassembled WGS sequence"/>
</dbReference>
<reference evidence="3" key="1">
    <citation type="submission" date="2017-03" db="EMBL/GenBank/DDBJ databases">
        <title>Genomes of endolithic fungi from Antarctica.</title>
        <authorList>
            <person name="Coleine C."/>
            <person name="Masonjones S."/>
            <person name="Stajich J.E."/>
        </authorList>
    </citation>
    <scope>NUCLEOTIDE SEQUENCE [LARGE SCALE GENOMIC DNA]</scope>
    <source>
        <strain evidence="3">CCFEE 5527</strain>
    </source>
</reference>
<dbReference type="InParanoid" id="A0A1V8SPY5"/>
<feature type="region of interest" description="Disordered" evidence="1">
    <location>
        <begin position="33"/>
        <end position="77"/>
    </location>
</feature>
<dbReference type="OrthoDB" id="4509729at2759"/>
<proteinExistence type="predicted"/>
<dbReference type="STRING" id="1507870.A0A1V8SPY5"/>
<name>A0A1V8SPY5_9PEZI</name>
<keyword evidence="3" id="KW-1185">Reference proteome</keyword>
<dbReference type="EMBL" id="NAJO01000032">
    <property type="protein sequence ID" value="OQO01213.1"/>
    <property type="molecule type" value="Genomic_DNA"/>
</dbReference>
<evidence type="ECO:0000313" key="3">
    <source>
        <dbReference type="Proteomes" id="UP000192596"/>
    </source>
</evidence>
<evidence type="ECO:0000313" key="2">
    <source>
        <dbReference type="EMBL" id="OQO01213.1"/>
    </source>
</evidence>
<evidence type="ECO:0000256" key="1">
    <source>
        <dbReference type="SAM" id="MobiDB-lite"/>
    </source>
</evidence>
<feature type="compositionally biased region" description="Low complexity" evidence="1">
    <location>
        <begin position="44"/>
        <end position="75"/>
    </location>
</feature>
<comment type="caution">
    <text evidence="2">The sequence shown here is derived from an EMBL/GenBank/DDBJ whole genome shotgun (WGS) entry which is preliminary data.</text>
</comment>
<protein>
    <submittedName>
        <fullName evidence="2">Uncharacterized protein</fullName>
    </submittedName>
</protein>
<dbReference type="AlphaFoldDB" id="A0A1V8SPY5"/>
<organism evidence="2 3">
    <name type="scientific">Cryoendolithus antarcticus</name>
    <dbReference type="NCBI Taxonomy" id="1507870"/>
    <lineage>
        <taxon>Eukaryota</taxon>
        <taxon>Fungi</taxon>
        <taxon>Dikarya</taxon>
        <taxon>Ascomycota</taxon>
        <taxon>Pezizomycotina</taxon>
        <taxon>Dothideomycetes</taxon>
        <taxon>Dothideomycetidae</taxon>
        <taxon>Cladosporiales</taxon>
        <taxon>Cladosporiaceae</taxon>
        <taxon>Cryoendolithus</taxon>
    </lineage>
</organism>